<dbReference type="GO" id="GO:0005829">
    <property type="term" value="C:cytosol"/>
    <property type="evidence" value="ECO:0007669"/>
    <property type="project" value="TreeGrafter"/>
</dbReference>
<dbReference type="Proteomes" id="UP000199288">
    <property type="component" value="Unassembled WGS sequence"/>
</dbReference>
<dbReference type="PANTHER" id="PTHR42698">
    <property type="entry name" value="GTPASE ERA"/>
    <property type="match status" value="1"/>
</dbReference>
<dbReference type="RefSeq" id="WP_092565401.1">
    <property type="nucleotide sequence ID" value="NZ_FNQV01000012.1"/>
</dbReference>
<dbReference type="SUPFAM" id="SSF52540">
    <property type="entry name" value="P-loop containing nucleoside triphosphate hydrolases"/>
    <property type="match status" value="1"/>
</dbReference>
<accession>A0A1H4CFA6</accession>
<dbReference type="GO" id="GO:0005525">
    <property type="term" value="F:GTP binding"/>
    <property type="evidence" value="ECO:0007669"/>
    <property type="project" value="InterPro"/>
</dbReference>
<dbReference type="EMBL" id="FNQV01000012">
    <property type="protein sequence ID" value="SEA59091.1"/>
    <property type="molecule type" value="Genomic_DNA"/>
</dbReference>
<name>A0A1H4CFA6_9ACTO</name>
<dbReference type="OrthoDB" id="207675at2"/>
<dbReference type="AlphaFoldDB" id="A0A1H4CFA6"/>
<sequence>MTQPSGGADLPEVAALPGLLSAIHDDLASAPFVLSAPYIDDAEILRTRVLTQIDAHLLPRAGGKNIPVVAVLGGSTGAGKSTLMNSILGQEVSEASVLRPTTRQAVLAHHPETSIAHVPLAELTTTVAHERLPEGLALIDAPDLDSFDDANRKAAAELLEAADLWLFVTTAARYGDAIPWHNLQHAHQRGLQLAIVFNRVPQKILADVRADLMNRLTEAGLGDVPLFIIGDVGPHEGLLPDDSVAELREWLTLATEGEQGRGIIARTTRGAWGALRENLEELTRVYVRQAHALDNLADIADDNASATAVDLTTALRSGSAAVGAPTTRWLTSAASSGPLSDLLTENFANVKPGIGGRRLARRNAAAEALGLDIHAAMRTVLADAIHDVPAQIGEQWRETHCGAEVLMSDIPHVTTAEAREEADRVLTAWGQELDAIVAPHVRENVLSASGTAHLLAAAVGGVRGAGQVITRLIGPAAIEQGREVLTAMCSEVVTQSASPYHSALGGTAGHSRKVVTGLRLRVSELGRYLDAVRP</sequence>
<dbReference type="PANTHER" id="PTHR42698:SF1">
    <property type="entry name" value="GTPASE ERA, MITOCHONDRIAL"/>
    <property type="match status" value="1"/>
</dbReference>
<evidence type="ECO:0000259" key="1">
    <source>
        <dbReference type="Pfam" id="PF01926"/>
    </source>
</evidence>
<proteinExistence type="predicted"/>
<dbReference type="GO" id="GO:0000028">
    <property type="term" value="P:ribosomal small subunit assembly"/>
    <property type="evidence" value="ECO:0007669"/>
    <property type="project" value="TreeGrafter"/>
</dbReference>
<gene>
    <name evidence="2" type="ORF">SAMN02910418_01957</name>
</gene>
<feature type="domain" description="G" evidence="1">
    <location>
        <begin position="71"/>
        <end position="171"/>
    </location>
</feature>
<keyword evidence="3" id="KW-1185">Reference proteome</keyword>
<organism evidence="2 3">
    <name type="scientific">Bowdeniella nasicola</name>
    <dbReference type="NCBI Taxonomy" id="208480"/>
    <lineage>
        <taxon>Bacteria</taxon>
        <taxon>Bacillati</taxon>
        <taxon>Actinomycetota</taxon>
        <taxon>Actinomycetes</taxon>
        <taxon>Actinomycetales</taxon>
        <taxon>Actinomycetaceae</taxon>
        <taxon>Bowdeniella</taxon>
    </lineage>
</organism>
<evidence type="ECO:0000313" key="3">
    <source>
        <dbReference type="Proteomes" id="UP000199288"/>
    </source>
</evidence>
<protein>
    <submittedName>
        <fullName evidence="2">50S ribosome-binding GTPase</fullName>
    </submittedName>
</protein>
<evidence type="ECO:0000313" key="2">
    <source>
        <dbReference type="EMBL" id="SEA59091.1"/>
    </source>
</evidence>
<dbReference type="GO" id="GO:0043024">
    <property type="term" value="F:ribosomal small subunit binding"/>
    <property type="evidence" value="ECO:0007669"/>
    <property type="project" value="TreeGrafter"/>
</dbReference>
<reference evidence="3" key="1">
    <citation type="submission" date="2016-10" db="EMBL/GenBank/DDBJ databases">
        <authorList>
            <person name="Varghese N."/>
            <person name="Submissions S."/>
        </authorList>
    </citation>
    <scope>NUCLEOTIDE SEQUENCE [LARGE SCALE GENOMIC DNA]</scope>
    <source>
        <strain evidence="3">KPR-1</strain>
    </source>
</reference>
<dbReference type="Pfam" id="PF01926">
    <property type="entry name" value="MMR_HSR1"/>
    <property type="match status" value="1"/>
</dbReference>
<dbReference type="GO" id="GO:0019843">
    <property type="term" value="F:rRNA binding"/>
    <property type="evidence" value="ECO:0007669"/>
    <property type="project" value="TreeGrafter"/>
</dbReference>
<dbReference type="InterPro" id="IPR006073">
    <property type="entry name" value="GTP-bd"/>
</dbReference>
<dbReference type="InterPro" id="IPR005662">
    <property type="entry name" value="GTPase_Era-like"/>
</dbReference>
<dbReference type="InterPro" id="IPR027417">
    <property type="entry name" value="P-loop_NTPase"/>
</dbReference>
<dbReference type="Gene3D" id="3.40.50.300">
    <property type="entry name" value="P-loop containing nucleotide triphosphate hydrolases"/>
    <property type="match status" value="1"/>
</dbReference>
<dbReference type="CDD" id="cd00882">
    <property type="entry name" value="Ras_like_GTPase"/>
    <property type="match status" value="1"/>
</dbReference>